<feature type="region of interest" description="Disordered" evidence="1">
    <location>
        <begin position="116"/>
        <end position="215"/>
    </location>
</feature>
<proteinExistence type="predicted"/>
<organism evidence="3 4">
    <name type="scientific">Gymnopus androsaceus JB14</name>
    <dbReference type="NCBI Taxonomy" id="1447944"/>
    <lineage>
        <taxon>Eukaryota</taxon>
        <taxon>Fungi</taxon>
        <taxon>Dikarya</taxon>
        <taxon>Basidiomycota</taxon>
        <taxon>Agaricomycotina</taxon>
        <taxon>Agaricomycetes</taxon>
        <taxon>Agaricomycetidae</taxon>
        <taxon>Agaricales</taxon>
        <taxon>Marasmiineae</taxon>
        <taxon>Omphalotaceae</taxon>
        <taxon>Gymnopus</taxon>
    </lineage>
</organism>
<protein>
    <submittedName>
        <fullName evidence="3">Uncharacterized protein</fullName>
    </submittedName>
</protein>
<feature type="transmembrane region" description="Helical" evidence="2">
    <location>
        <begin position="66"/>
        <end position="88"/>
    </location>
</feature>
<accession>A0A6A4ITD8</accession>
<feature type="compositionally biased region" description="Basic and acidic residues" evidence="1">
    <location>
        <begin position="194"/>
        <end position="203"/>
    </location>
</feature>
<keyword evidence="2" id="KW-1133">Transmembrane helix</keyword>
<evidence type="ECO:0000256" key="2">
    <source>
        <dbReference type="SAM" id="Phobius"/>
    </source>
</evidence>
<evidence type="ECO:0000313" key="4">
    <source>
        <dbReference type="Proteomes" id="UP000799118"/>
    </source>
</evidence>
<reference evidence="3" key="1">
    <citation type="journal article" date="2019" name="Environ. Microbiol.">
        <title>Fungal ecological strategies reflected in gene transcription - a case study of two litter decomposers.</title>
        <authorList>
            <person name="Barbi F."/>
            <person name="Kohler A."/>
            <person name="Barry K."/>
            <person name="Baskaran P."/>
            <person name="Daum C."/>
            <person name="Fauchery L."/>
            <person name="Ihrmark K."/>
            <person name="Kuo A."/>
            <person name="LaButti K."/>
            <person name="Lipzen A."/>
            <person name="Morin E."/>
            <person name="Grigoriev I.V."/>
            <person name="Henrissat B."/>
            <person name="Lindahl B."/>
            <person name="Martin F."/>
        </authorList>
    </citation>
    <scope>NUCLEOTIDE SEQUENCE</scope>
    <source>
        <strain evidence="3">JB14</strain>
    </source>
</reference>
<feature type="compositionally biased region" description="Polar residues" evidence="1">
    <location>
        <begin position="153"/>
        <end position="174"/>
    </location>
</feature>
<dbReference type="OrthoDB" id="3201807at2759"/>
<name>A0A6A4ITD8_9AGAR</name>
<dbReference type="AlphaFoldDB" id="A0A6A4ITD8"/>
<gene>
    <name evidence="3" type="ORF">BT96DRAFT_912377</name>
</gene>
<keyword evidence="4" id="KW-1185">Reference proteome</keyword>
<evidence type="ECO:0000313" key="3">
    <source>
        <dbReference type="EMBL" id="KAE9411014.1"/>
    </source>
</evidence>
<evidence type="ECO:0000256" key="1">
    <source>
        <dbReference type="SAM" id="MobiDB-lite"/>
    </source>
</evidence>
<dbReference type="EMBL" id="ML769384">
    <property type="protein sequence ID" value="KAE9411014.1"/>
    <property type="molecule type" value="Genomic_DNA"/>
</dbReference>
<keyword evidence="2" id="KW-0472">Membrane</keyword>
<sequence length="215" mass="23946">MLKPGNANTLLAPELRYGLISEKDYASTTSFLGSMKSWHYFTLWEWPSFASASINTHILRKKYGGFLAQACIFTGSFLFTTFGTHLVLSAKLLKLWEGLENPLGVAAAIRSMQSREQYHKGRQPTLPAPYDAPTPDFAPDFVQEESNPPPLQASPTKSPESDQPSSVADSSVPTSRWDEIRKASAGKSSNSTWDEIRQKHERPQAPGTNSERRDR</sequence>
<keyword evidence="2" id="KW-0812">Transmembrane</keyword>
<dbReference type="Proteomes" id="UP000799118">
    <property type="component" value="Unassembled WGS sequence"/>
</dbReference>